<dbReference type="AlphaFoldDB" id="A0A5B1CK11"/>
<dbReference type="Pfam" id="PF00072">
    <property type="entry name" value="Response_reg"/>
    <property type="match status" value="1"/>
</dbReference>
<dbReference type="EMBL" id="VRLW01000001">
    <property type="protein sequence ID" value="KAA1260631.1"/>
    <property type="molecule type" value="Genomic_DNA"/>
</dbReference>
<protein>
    <submittedName>
        <fullName evidence="3">Response regulator receiver domain protein</fullName>
    </submittedName>
</protein>
<feature type="domain" description="Response regulatory" evidence="2">
    <location>
        <begin position="17"/>
        <end position="99"/>
    </location>
</feature>
<dbReference type="Gene3D" id="3.40.50.2300">
    <property type="match status" value="1"/>
</dbReference>
<feature type="compositionally biased region" description="Polar residues" evidence="1">
    <location>
        <begin position="128"/>
        <end position="144"/>
    </location>
</feature>
<sequence length="144" mass="15594">MTKTLLDCGNCGPDFNSIRQMVKSKFGASVVQSHGAEDTLAMLREKKIDLVTVNRKLDRDYTDGLEVIKAIKSDPEVGSVPVMLVTNYDEHQETAIEAGCVRGFGKLSIGDEETRLLLEPFLGKDSANAATDSDPVTASSDQQS</sequence>
<accession>A0A5B1CK11</accession>
<dbReference type="InterPro" id="IPR001789">
    <property type="entry name" value="Sig_transdc_resp-reg_receiver"/>
</dbReference>
<dbReference type="RefSeq" id="WP_084422564.1">
    <property type="nucleotide sequence ID" value="NZ_LWSK01000035.1"/>
</dbReference>
<gene>
    <name evidence="3" type="ORF">LF1_31710</name>
</gene>
<comment type="caution">
    <text evidence="3">The sequence shown here is derived from an EMBL/GenBank/DDBJ whole genome shotgun (WGS) entry which is preliminary data.</text>
</comment>
<evidence type="ECO:0000313" key="4">
    <source>
        <dbReference type="Proteomes" id="UP000322699"/>
    </source>
</evidence>
<name>A0A5B1CK11_9BACT</name>
<reference evidence="3 4" key="1">
    <citation type="submission" date="2019-08" db="EMBL/GenBank/DDBJ databases">
        <title>Deep-cultivation of Planctomycetes and their phenomic and genomic characterization uncovers novel biology.</title>
        <authorList>
            <person name="Wiegand S."/>
            <person name="Jogler M."/>
            <person name="Boedeker C."/>
            <person name="Pinto D."/>
            <person name="Vollmers J."/>
            <person name="Rivas-Marin E."/>
            <person name="Kohn T."/>
            <person name="Peeters S.H."/>
            <person name="Heuer A."/>
            <person name="Rast P."/>
            <person name="Oberbeckmann S."/>
            <person name="Bunk B."/>
            <person name="Jeske O."/>
            <person name="Meyerdierks A."/>
            <person name="Storesund J.E."/>
            <person name="Kallscheuer N."/>
            <person name="Luecker S."/>
            <person name="Lage O.M."/>
            <person name="Pohl T."/>
            <person name="Merkel B.J."/>
            <person name="Hornburger P."/>
            <person name="Mueller R.-W."/>
            <person name="Bruemmer F."/>
            <person name="Labrenz M."/>
            <person name="Spormann A.M."/>
            <person name="Op Den Camp H."/>
            <person name="Overmann J."/>
            <person name="Amann R."/>
            <person name="Jetten M.S.M."/>
            <person name="Mascher T."/>
            <person name="Medema M.H."/>
            <person name="Devos D.P."/>
            <person name="Kaster A.-K."/>
            <person name="Ovreas L."/>
            <person name="Rohde M."/>
            <person name="Galperin M.Y."/>
            <person name="Jogler C."/>
        </authorList>
    </citation>
    <scope>NUCLEOTIDE SEQUENCE [LARGE SCALE GENOMIC DNA]</scope>
    <source>
        <strain evidence="3 4">LF1</strain>
    </source>
</reference>
<evidence type="ECO:0000313" key="3">
    <source>
        <dbReference type="EMBL" id="KAA1260631.1"/>
    </source>
</evidence>
<dbReference type="OrthoDB" id="279132at2"/>
<evidence type="ECO:0000259" key="2">
    <source>
        <dbReference type="Pfam" id="PF00072"/>
    </source>
</evidence>
<dbReference type="GO" id="GO:0000160">
    <property type="term" value="P:phosphorelay signal transduction system"/>
    <property type="evidence" value="ECO:0007669"/>
    <property type="project" value="InterPro"/>
</dbReference>
<proteinExistence type="predicted"/>
<dbReference type="SUPFAM" id="SSF52172">
    <property type="entry name" value="CheY-like"/>
    <property type="match status" value="1"/>
</dbReference>
<keyword evidence="4" id="KW-1185">Reference proteome</keyword>
<dbReference type="InterPro" id="IPR011006">
    <property type="entry name" value="CheY-like_superfamily"/>
</dbReference>
<dbReference type="Proteomes" id="UP000322699">
    <property type="component" value="Unassembled WGS sequence"/>
</dbReference>
<feature type="region of interest" description="Disordered" evidence="1">
    <location>
        <begin position="125"/>
        <end position="144"/>
    </location>
</feature>
<evidence type="ECO:0000256" key="1">
    <source>
        <dbReference type="SAM" id="MobiDB-lite"/>
    </source>
</evidence>
<organism evidence="3 4">
    <name type="scientific">Rubripirellula obstinata</name>
    <dbReference type="NCBI Taxonomy" id="406547"/>
    <lineage>
        <taxon>Bacteria</taxon>
        <taxon>Pseudomonadati</taxon>
        <taxon>Planctomycetota</taxon>
        <taxon>Planctomycetia</taxon>
        <taxon>Pirellulales</taxon>
        <taxon>Pirellulaceae</taxon>
        <taxon>Rubripirellula</taxon>
    </lineage>
</organism>